<dbReference type="SMART" id="SM00342">
    <property type="entry name" value="HTH_ARAC"/>
    <property type="match status" value="1"/>
</dbReference>
<evidence type="ECO:0000256" key="1">
    <source>
        <dbReference type="ARBA" id="ARBA00023015"/>
    </source>
</evidence>
<name>A0ABR7GI68_9FIRM</name>
<keyword evidence="2" id="KW-0238">DNA-binding</keyword>
<dbReference type="InterPro" id="IPR018060">
    <property type="entry name" value="HTH_AraC"/>
</dbReference>
<dbReference type="InterPro" id="IPR018062">
    <property type="entry name" value="HTH_AraC-typ_CS"/>
</dbReference>
<accession>A0ABR7GI68</accession>
<keyword evidence="3" id="KW-0804">Transcription</keyword>
<evidence type="ECO:0000313" key="6">
    <source>
        <dbReference type="Proteomes" id="UP000643810"/>
    </source>
</evidence>
<organism evidence="5 6">
    <name type="scientific">Roseburia lenta</name>
    <dbReference type="NCBI Taxonomy" id="2763061"/>
    <lineage>
        <taxon>Bacteria</taxon>
        <taxon>Bacillati</taxon>
        <taxon>Bacillota</taxon>
        <taxon>Clostridia</taxon>
        <taxon>Lachnospirales</taxon>
        <taxon>Lachnospiraceae</taxon>
        <taxon>Roseburia</taxon>
    </lineage>
</organism>
<dbReference type="RefSeq" id="WP_186854592.1">
    <property type="nucleotide sequence ID" value="NZ_JACOPG010000004.1"/>
</dbReference>
<dbReference type="PANTHER" id="PTHR43280">
    <property type="entry name" value="ARAC-FAMILY TRANSCRIPTIONAL REGULATOR"/>
    <property type="match status" value="1"/>
</dbReference>
<evidence type="ECO:0000256" key="3">
    <source>
        <dbReference type="ARBA" id="ARBA00023163"/>
    </source>
</evidence>
<dbReference type="PANTHER" id="PTHR43280:SF34">
    <property type="entry name" value="ARAC-FAMILY TRANSCRIPTIONAL REGULATOR"/>
    <property type="match status" value="1"/>
</dbReference>
<dbReference type="Gene3D" id="1.10.10.60">
    <property type="entry name" value="Homeodomain-like"/>
    <property type="match status" value="2"/>
</dbReference>
<reference evidence="5 6" key="1">
    <citation type="submission" date="2020-08" db="EMBL/GenBank/DDBJ databases">
        <title>Genome public.</title>
        <authorList>
            <person name="Liu C."/>
            <person name="Sun Q."/>
        </authorList>
    </citation>
    <scope>NUCLEOTIDE SEQUENCE [LARGE SCALE GENOMIC DNA]</scope>
    <source>
        <strain evidence="5 6">NSJ-9</strain>
    </source>
</reference>
<dbReference type="EMBL" id="JACOPG010000004">
    <property type="protein sequence ID" value="MBC5686972.1"/>
    <property type="molecule type" value="Genomic_DNA"/>
</dbReference>
<keyword evidence="1" id="KW-0805">Transcription regulation</keyword>
<dbReference type="PROSITE" id="PS00041">
    <property type="entry name" value="HTH_ARAC_FAMILY_1"/>
    <property type="match status" value="1"/>
</dbReference>
<dbReference type="PRINTS" id="PR00032">
    <property type="entry name" value="HTHARAC"/>
</dbReference>
<feature type="domain" description="HTH araC/xylS-type" evidence="4">
    <location>
        <begin position="157"/>
        <end position="255"/>
    </location>
</feature>
<proteinExistence type="predicted"/>
<dbReference type="Pfam" id="PF12833">
    <property type="entry name" value="HTH_18"/>
    <property type="match status" value="1"/>
</dbReference>
<keyword evidence="6" id="KW-1185">Reference proteome</keyword>
<evidence type="ECO:0000256" key="2">
    <source>
        <dbReference type="ARBA" id="ARBA00023125"/>
    </source>
</evidence>
<evidence type="ECO:0000313" key="5">
    <source>
        <dbReference type="EMBL" id="MBC5686972.1"/>
    </source>
</evidence>
<dbReference type="SUPFAM" id="SSF46689">
    <property type="entry name" value="Homeodomain-like"/>
    <property type="match status" value="2"/>
</dbReference>
<sequence length="268" mass="31111">MEREKITLSKTYLNQYQASFEKRYEALVFERQELSYLHNSVEWGNWIYDCLKQNDIDSMIDALSTVTVDYHPGRLAVNDLRSKKNLFIGLITAVSNWAARDRLVDNELVLTAADVCILMCEETNSYPELLQCAYAGLAKISDLMKQYRERQYHPLVKATKEYIYQHLHGDIKLTDIASYLGVTSGHLSRTFHHAEGITLKQYITEERIHRARNLLRYSDYRITEIASYLAFSSPSHFTEIFKASTGKTPTEYRRDFSTSPIEKISPKK</sequence>
<gene>
    <name evidence="5" type="ORF">H8R94_10210</name>
</gene>
<protein>
    <submittedName>
        <fullName evidence="5">Helix-turn-helix transcriptional regulator</fullName>
    </submittedName>
</protein>
<dbReference type="Proteomes" id="UP000643810">
    <property type="component" value="Unassembled WGS sequence"/>
</dbReference>
<evidence type="ECO:0000259" key="4">
    <source>
        <dbReference type="PROSITE" id="PS01124"/>
    </source>
</evidence>
<comment type="caution">
    <text evidence="5">The sequence shown here is derived from an EMBL/GenBank/DDBJ whole genome shotgun (WGS) entry which is preliminary data.</text>
</comment>
<dbReference type="InterPro" id="IPR020449">
    <property type="entry name" value="Tscrpt_reg_AraC-type_HTH"/>
</dbReference>
<dbReference type="InterPro" id="IPR009057">
    <property type="entry name" value="Homeodomain-like_sf"/>
</dbReference>
<dbReference type="PROSITE" id="PS01124">
    <property type="entry name" value="HTH_ARAC_FAMILY_2"/>
    <property type="match status" value="1"/>
</dbReference>